<evidence type="ECO:0000256" key="3">
    <source>
        <dbReference type="ARBA" id="ARBA00022964"/>
    </source>
</evidence>
<dbReference type="GO" id="GO:0008198">
    <property type="term" value="F:ferrous iron binding"/>
    <property type="evidence" value="ECO:0007669"/>
    <property type="project" value="TreeGrafter"/>
</dbReference>
<organism evidence="7 8">
    <name type="scientific">Nocardioides luteus</name>
    <dbReference type="NCBI Taxonomy" id="1844"/>
    <lineage>
        <taxon>Bacteria</taxon>
        <taxon>Bacillati</taxon>
        <taxon>Actinomycetota</taxon>
        <taxon>Actinomycetes</taxon>
        <taxon>Propionibacteriales</taxon>
        <taxon>Nocardioidaceae</taxon>
        <taxon>Nocardioides</taxon>
    </lineage>
</organism>
<comment type="caution">
    <text evidence="7">The sequence shown here is derived from an EMBL/GenBank/DDBJ whole genome shotgun (WGS) entry which is preliminary data.</text>
</comment>
<name>A0A1J4MZ26_9ACTN</name>
<evidence type="ECO:0000313" key="8">
    <source>
        <dbReference type="Proteomes" id="UP000033772"/>
    </source>
</evidence>
<evidence type="ECO:0000256" key="6">
    <source>
        <dbReference type="PIRSR" id="PIRSR610300-51"/>
    </source>
</evidence>
<dbReference type="CDD" id="cd10548">
    <property type="entry name" value="cupin_CDO"/>
    <property type="match status" value="1"/>
</dbReference>
<feature type="binding site" evidence="6">
    <location>
        <position position="57"/>
    </location>
    <ligand>
        <name>Fe cation</name>
        <dbReference type="ChEBI" id="CHEBI:24875"/>
        <note>catalytic</note>
    </ligand>
</feature>
<evidence type="ECO:0008006" key="9">
    <source>
        <dbReference type="Google" id="ProtNLM"/>
    </source>
</evidence>
<protein>
    <recommendedName>
        <fullName evidence="9">Cysteine dioxygenase</fullName>
    </recommendedName>
</protein>
<feature type="binding site" evidence="6">
    <location>
        <position position="55"/>
    </location>
    <ligand>
        <name>Fe cation</name>
        <dbReference type="ChEBI" id="CHEBI:24875"/>
        <note>catalytic</note>
    </ligand>
</feature>
<evidence type="ECO:0000313" key="7">
    <source>
        <dbReference type="EMBL" id="OIJ24596.1"/>
    </source>
</evidence>
<sequence>MQPLLDAIRTYADDEDLLARVQVPVTGREFHLLRRDDDVEVWMIVWAPGASTGFHDHGTATTAFTVLQGSLVEHNWLGGLQIADIGPGDARAHAAGHVHDVRNVGSRPAISLHAYAPRLDAMHNYRFLGDRITLIGAEPGRA</sequence>
<dbReference type="InterPro" id="IPR011051">
    <property type="entry name" value="RmlC_Cupin_sf"/>
</dbReference>
<keyword evidence="4" id="KW-0560">Oxidoreductase</keyword>
<keyword evidence="3" id="KW-0223">Dioxygenase</keyword>
<dbReference type="AlphaFoldDB" id="A0A1J4MZ26"/>
<dbReference type="InterPro" id="IPR014710">
    <property type="entry name" value="RmlC-like_jellyroll"/>
</dbReference>
<dbReference type="InterPro" id="IPR010300">
    <property type="entry name" value="CDO_1"/>
</dbReference>
<evidence type="ECO:0000256" key="5">
    <source>
        <dbReference type="ARBA" id="ARBA00023004"/>
    </source>
</evidence>
<feature type="binding site" evidence="6">
    <location>
        <position position="99"/>
    </location>
    <ligand>
        <name>Fe cation</name>
        <dbReference type="ChEBI" id="CHEBI:24875"/>
        <note>catalytic</note>
    </ligand>
</feature>
<keyword evidence="8" id="KW-1185">Reference proteome</keyword>
<evidence type="ECO:0000256" key="4">
    <source>
        <dbReference type="ARBA" id="ARBA00023002"/>
    </source>
</evidence>
<dbReference type="Gene3D" id="2.60.120.10">
    <property type="entry name" value="Jelly Rolls"/>
    <property type="match status" value="1"/>
</dbReference>
<dbReference type="Proteomes" id="UP000033772">
    <property type="component" value="Unassembled WGS sequence"/>
</dbReference>
<evidence type="ECO:0000256" key="2">
    <source>
        <dbReference type="ARBA" id="ARBA00022723"/>
    </source>
</evidence>
<accession>A0A1J4MZ26</accession>
<comment type="similarity">
    <text evidence="1">Belongs to the cysteine dioxygenase family.</text>
</comment>
<keyword evidence="5 6" id="KW-0408">Iron</keyword>
<dbReference type="STRING" id="1844.UG56_022115"/>
<reference evidence="7" key="1">
    <citation type="submission" date="2016-10" db="EMBL/GenBank/DDBJ databases">
        <title>Draft Genome Sequence of Nocardioides luteus Strain BAFB, an Alkane-Degrading Bacterium Isolated from JP-7 Polluted Soil.</title>
        <authorList>
            <person name="Brown L."/>
            <person name="Ruiz O.N."/>
            <person name="Gunasekera T."/>
        </authorList>
    </citation>
    <scope>NUCLEOTIDE SEQUENCE [LARGE SCALE GENOMIC DNA]</scope>
    <source>
        <strain evidence="7">BAFB</strain>
    </source>
</reference>
<dbReference type="PANTHER" id="PTHR12918:SF1">
    <property type="entry name" value="CYSTEINE DIOXYGENASE TYPE 1"/>
    <property type="match status" value="1"/>
</dbReference>
<keyword evidence="2 6" id="KW-0479">Metal-binding</keyword>
<gene>
    <name evidence="7" type="ORF">UG56_022115</name>
</gene>
<dbReference type="Pfam" id="PF05995">
    <property type="entry name" value="CDO_I"/>
    <property type="match status" value="1"/>
</dbReference>
<dbReference type="PANTHER" id="PTHR12918">
    <property type="entry name" value="CYSTEINE DIOXYGENASE"/>
    <property type="match status" value="1"/>
</dbReference>
<dbReference type="GO" id="GO:0016702">
    <property type="term" value="F:oxidoreductase activity, acting on single donors with incorporation of molecular oxygen, incorporation of two atoms of oxygen"/>
    <property type="evidence" value="ECO:0007669"/>
    <property type="project" value="InterPro"/>
</dbReference>
<dbReference type="EMBL" id="JZDQ02000036">
    <property type="protein sequence ID" value="OIJ24596.1"/>
    <property type="molecule type" value="Genomic_DNA"/>
</dbReference>
<proteinExistence type="inferred from homology"/>
<dbReference type="SUPFAM" id="SSF51182">
    <property type="entry name" value="RmlC-like cupins"/>
    <property type="match status" value="1"/>
</dbReference>
<evidence type="ECO:0000256" key="1">
    <source>
        <dbReference type="ARBA" id="ARBA00006622"/>
    </source>
</evidence>